<reference evidence="1" key="1">
    <citation type="submission" date="2017-02" db="EMBL/GenBank/DDBJ databases">
        <title>Delving into the versatile metabolic prowess of the omnipresent phylum Bacteroidetes.</title>
        <authorList>
            <person name="Nobu M.K."/>
            <person name="Mei R."/>
            <person name="Narihiro T."/>
            <person name="Kuroda K."/>
            <person name="Liu W.-T."/>
        </authorList>
    </citation>
    <scope>NUCLEOTIDE SEQUENCE</scope>
    <source>
        <strain evidence="1">ADurb.Bin280</strain>
    </source>
</reference>
<dbReference type="AlphaFoldDB" id="A0A1V5SDU9"/>
<protein>
    <submittedName>
        <fullName evidence="1">Uncharacterized protein</fullName>
    </submittedName>
</protein>
<gene>
    <name evidence="1" type="ORF">BWY43_00368</name>
</gene>
<organism evidence="1">
    <name type="scientific">candidate division WS2 bacterium ADurb.Bin280</name>
    <dbReference type="NCBI Taxonomy" id="1852829"/>
    <lineage>
        <taxon>Bacteria</taxon>
        <taxon>candidate division WS2</taxon>
    </lineage>
</organism>
<dbReference type="Proteomes" id="UP000485367">
    <property type="component" value="Unassembled WGS sequence"/>
</dbReference>
<proteinExistence type="predicted"/>
<comment type="caution">
    <text evidence="1">The sequence shown here is derived from an EMBL/GenBank/DDBJ whole genome shotgun (WGS) entry which is preliminary data.</text>
</comment>
<sequence>MHIHESRECRPTVNGGCGDCPSKGRLTDGPFCLAYGRLLCITTGGVLALLQCIKDERLSNSSMT</sequence>
<dbReference type="EMBL" id="MWBO01000023">
    <property type="protein sequence ID" value="OQA52700.1"/>
    <property type="molecule type" value="Genomic_DNA"/>
</dbReference>
<evidence type="ECO:0000313" key="1">
    <source>
        <dbReference type="EMBL" id="OQA52700.1"/>
    </source>
</evidence>
<name>A0A1V5SDU9_9BACT</name>
<accession>A0A1V5SDU9</accession>